<keyword evidence="2" id="KW-0812">Transmembrane</keyword>
<dbReference type="Proteomes" id="UP000287033">
    <property type="component" value="Unassembled WGS sequence"/>
</dbReference>
<name>A0A401TEF9_CHIPU</name>
<organism evidence="3 4">
    <name type="scientific">Chiloscyllium punctatum</name>
    <name type="common">Brownbanded bambooshark</name>
    <name type="synonym">Hemiscyllium punctatum</name>
    <dbReference type="NCBI Taxonomy" id="137246"/>
    <lineage>
        <taxon>Eukaryota</taxon>
        <taxon>Metazoa</taxon>
        <taxon>Chordata</taxon>
        <taxon>Craniata</taxon>
        <taxon>Vertebrata</taxon>
        <taxon>Chondrichthyes</taxon>
        <taxon>Elasmobranchii</taxon>
        <taxon>Galeomorphii</taxon>
        <taxon>Galeoidea</taxon>
        <taxon>Orectolobiformes</taxon>
        <taxon>Hemiscylliidae</taxon>
        <taxon>Chiloscyllium</taxon>
    </lineage>
</organism>
<evidence type="ECO:0000256" key="2">
    <source>
        <dbReference type="SAM" id="Phobius"/>
    </source>
</evidence>
<evidence type="ECO:0000313" key="4">
    <source>
        <dbReference type="Proteomes" id="UP000287033"/>
    </source>
</evidence>
<accession>A0A401TEF9</accession>
<feature type="compositionally biased region" description="Basic and acidic residues" evidence="1">
    <location>
        <begin position="22"/>
        <end position="44"/>
    </location>
</feature>
<dbReference type="AlphaFoldDB" id="A0A401TEF9"/>
<keyword evidence="2" id="KW-1133">Transmembrane helix</keyword>
<comment type="caution">
    <text evidence="3">The sequence shown here is derived from an EMBL/GenBank/DDBJ whole genome shotgun (WGS) entry which is preliminary data.</text>
</comment>
<evidence type="ECO:0000256" key="1">
    <source>
        <dbReference type="SAM" id="MobiDB-lite"/>
    </source>
</evidence>
<feature type="transmembrane region" description="Helical" evidence="2">
    <location>
        <begin position="47"/>
        <end position="68"/>
    </location>
</feature>
<reference evidence="3 4" key="1">
    <citation type="journal article" date="2018" name="Nat. Ecol. Evol.">
        <title>Shark genomes provide insights into elasmobranch evolution and the origin of vertebrates.</title>
        <authorList>
            <person name="Hara Y"/>
            <person name="Yamaguchi K"/>
            <person name="Onimaru K"/>
            <person name="Kadota M"/>
            <person name="Koyanagi M"/>
            <person name="Keeley SD"/>
            <person name="Tatsumi K"/>
            <person name="Tanaka K"/>
            <person name="Motone F"/>
            <person name="Kageyama Y"/>
            <person name="Nozu R"/>
            <person name="Adachi N"/>
            <person name="Nishimura O"/>
            <person name="Nakagawa R"/>
            <person name="Tanegashima C"/>
            <person name="Kiyatake I"/>
            <person name="Matsumoto R"/>
            <person name="Murakumo K"/>
            <person name="Nishida K"/>
            <person name="Terakita A"/>
            <person name="Kuratani S"/>
            <person name="Sato K"/>
            <person name="Hyodo S Kuraku.S."/>
        </authorList>
    </citation>
    <scope>NUCLEOTIDE SEQUENCE [LARGE SCALE GENOMIC DNA]</scope>
</reference>
<keyword evidence="2" id="KW-0472">Membrane</keyword>
<evidence type="ECO:0000313" key="3">
    <source>
        <dbReference type="EMBL" id="GCC41011.1"/>
    </source>
</evidence>
<feature type="region of interest" description="Disordered" evidence="1">
    <location>
        <begin position="1"/>
        <end position="44"/>
    </location>
</feature>
<keyword evidence="4" id="KW-1185">Reference proteome</keyword>
<protein>
    <submittedName>
        <fullName evidence="3">Uncharacterized protein</fullName>
    </submittedName>
</protein>
<sequence>MGVGVCTGPPLPGGSTVGAGAGDRHLRISEDRNRPSREGPEGQRSHFGLTLVCLFGVAAVVLLMWAVSVRGSSGKMYRVGDYYGLHPSKESATLVHYSRDFEASCGVV</sequence>
<gene>
    <name evidence="3" type="ORF">chiPu_0024592</name>
</gene>
<proteinExistence type="predicted"/>
<dbReference type="EMBL" id="BEZZ01042436">
    <property type="protein sequence ID" value="GCC41011.1"/>
    <property type="molecule type" value="Genomic_DNA"/>
</dbReference>